<organism evidence="2 3">
    <name type="scientific">Dinoponera quadriceps</name>
    <name type="common">South American ant</name>
    <dbReference type="NCBI Taxonomy" id="609295"/>
    <lineage>
        <taxon>Eukaryota</taxon>
        <taxon>Metazoa</taxon>
        <taxon>Ecdysozoa</taxon>
        <taxon>Arthropoda</taxon>
        <taxon>Hexapoda</taxon>
        <taxon>Insecta</taxon>
        <taxon>Pterygota</taxon>
        <taxon>Neoptera</taxon>
        <taxon>Endopterygota</taxon>
        <taxon>Hymenoptera</taxon>
        <taxon>Apocrita</taxon>
        <taxon>Aculeata</taxon>
        <taxon>Formicoidea</taxon>
        <taxon>Formicidae</taxon>
        <taxon>Ponerinae</taxon>
        <taxon>Ponerini</taxon>
        <taxon>Dinoponera</taxon>
    </lineage>
</organism>
<evidence type="ECO:0000256" key="1">
    <source>
        <dbReference type="SAM" id="MobiDB-lite"/>
    </source>
</evidence>
<feature type="region of interest" description="Disordered" evidence="1">
    <location>
        <begin position="715"/>
        <end position="734"/>
    </location>
</feature>
<feature type="region of interest" description="Disordered" evidence="1">
    <location>
        <begin position="95"/>
        <end position="211"/>
    </location>
</feature>
<sequence length="1191" mass="130400">MKEHGNKHPAEPATKTLKSLLKKPGQTKAKSQKHRVVINEKLNEFFAADYIILIKEECCADYEEDCDCCYQEHEFMRLGNCKECRAELNLHFGIGNGRYGGELEEEEREDEEEDEEKNGKVERVVVAAAATTTTTTSVEGKDANEREDAEDAVAKGRRPKDSQEENGTVVPPPPPPPPRHEQQETLSPPEGYKDVCSNNEIPDEPEQRRAPAACTECNYYQQQAAECESQAKDHGNEQNAAQDSKDSSTAQDGCQRNLQERLDKQQQQHRASLPDLHHRYLVETITMTTVTERRIVREISEEERKDCCGRSDTDKERNSCDAVPKDNGFNPALCPPTSEPATVVHENASSAGVRCNEPVDVREDRDGGEAKNPGGDKREPTEEAERVSDQTTAGEQEAKELSLVFKLGNVSLASNSLKPNSAVRQLFPNPKFISPPPAPHSQDEAQKFLITAESLRLFEAVKKTPGGSYESPECESGSIKRSIERNTLRRSLIGKYSTISRKAKSARPKNLSLEERIRQLTCVDQEEEGVDTTDSSDNAGADLPIRTSPLGEERPMSELPSAAPTETTATLTMVSTRSGSLTAATTTAATTTAASATVTDNPPNQSTYRKITDLFAHKKNLPDLGIGGRNLLAKECQSKNPLSKMNSDVRRQLLASLAPLSCVAISSADNQDDYYRGEPPRILASRESIGYNSDSSYSLEDIEAVLNGEDGKYAGQPDVTKCTPVGSRPDIGDNSADELLAFVEQDKPRMERIKRRYNDAEERHSFINGYHTEDKSVNTDGAEEDDEDDELNDYGFNRRPSVTGIKQQYEANESVGHRARPAVNNFARSGSMVWPPPVYDVNGEKDAAGDGDEAAIGSFERDTNTINRINTMQRQIDDIYQTIAESTANLDGAAIPPRQFMQRRNPAVTIANYHCNVQLPSGAVPVNTKCYRTMYFVPYSGMSDPTYQNIQRILPPHSSPNYASHIERYPYPRLGKTAGQQQALYYTAGRSAASPPVPPPPPPVHHPHQPGVAFSPHHPVQFHHHHHEMMTSYRVPTPPSYTVIAPSRCVPASNQDGYPLYQAHLGRGGVTAADVQTQTISLPGVKSCEQPSLGTSFGANGSVSPLACSAATSSTVVSSATVMQLPPRAATCALTERGAPEGAASMPARDFQQSAAPPHVLLVSNSYVDPGSLVPTPTNSAPNTVYYAMNV</sequence>
<feature type="region of interest" description="Disordered" evidence="1">
    <location>
        <begin position="523"/>
        <end position="567"/>
    </location>
</feature>
<dbReference type="GeneID" id="106752095"/>
<evidence type="ECO:0000313" key="2">
    <source>
        <dbReference type="Proteomes" id="UP000515204"/>
    </source>
</evidence>
<dbReference type="AlphaFoldDB" id="A0A6P3YD86"/>
<feature type="compositionally biased region" description="Low complexity" evidence="1">
    <location>
        <begin position="124"/>
        <end position="136"/>
    </location>
</feature>
<feature type="compositionally biased region" description="Basic and acidic residues" evidence="1">
    <location>
        <begin position="302"/>
        <end position="319"/>
    </location>
</feature>
<dbReference type="Proteomes" id="UP000515204">
    <property type="component" value="Unplaced"/>
</dbReference>
<feature type="compositionally biased region" description="Basic and acidic residues" evidence="1">
    <location>
        <begin position="768"/>
        <end position="777"/>
    </location>
</feature>
<feature type="compositionally biased region" description="Acidic residues" evidence="1">
    <location>
        <begin position="102"/>
        <end position="116"/>
    </location>
</feature>
<accession>A0A6P3YD86</accession>
<feature type="region of interest" description="Disordered" evidence="1">
    <location>
        <begin position="227"/>
        <end position="273"/>
    </location>
</feature>
<feature type="compositionally biased region" description="Basic and acidic residues" evidence="1">
    <location>
        <begin position="357"/>
        <end position="388"/>
    </location>
</feature>
<feature type="compositionally biased region" description="Pro residues" evidence="1">
    <location>
        <begin position="995"/>
        <end position="1004"/>
    </location>
</feature>
<reference evidence="3" key="1">
    <citation type="submission" date="2025-08" db="UniProtKB">
        <authorList>
            <consortium name="RefSeq"/>
        </authorList>
    </citation>
    <scope>IDENTIFICATION</scope>
</reference>
<dbReference type="KEGG" id="dqu:106752095"/>
<protein>
    <submittedName>
        <fullName evidence="3">Uncharacterized protein LOC106752095</fullName>
    </submittedName>
</protein>
<name>A0A6P3YD86_DINQU</name>
<dbReference type="RefSeq" id="XP_014488995.1">
    <property type="nucleotide sequence ID" value="XM_014633509.1"/>
</dbReference>
<feature type="region of interest" description="Disordered" evidence="1">
    <location>
        <begin position="348"/>
        <end position="395"/>
    </location>
</feature>
<dbReference type="OrthoDB" id="8197931at2759"/>
<feature type="region of interest" description="Disordered" evidence="1">
    <location>
        <begin position="768"/>
        <end position="799"/>
    </location>
</feature>
<evidence type="ECO:0000313" key="3">
    <source>
        <dbReference type="RefSeq" id="XP_014488995.1"/>
    </source>
</evidence>
<feature type="compositionally biased region" description="Acidic residues" evidence="1">
    <location>
        <begin position="781"/>
        <end position="792"/>
    </location>
</feature>
<gene>
    <name evidence="3" type="primary">LOC106752095</name>
</gene>
<feature type="region of interest" description="Disordered" evidence="1">
    <location>
        <begin position="302"/>
        <end position="327"/>
    </location>
</feature>
<feature type="compositionally biased region" description="Polar residues" evidence="1">
    <location>
        <begin position="237"/>
        <end position="257"/>
    </location>
</feature>
<proteinExistence type="predicted"/>
<feature type="region of interest" description="Disordered" evidence="1">
    <location>
        <begin position="990"/>
        <end position="1012"/>
    </location>
</feature>
<keyword evidence="2" id="KW-1185">Reference proteome</keyword>